<evidence type="ECO:0000256" key="3">
    <source>
        <dbReference type="ARBA" id="ARBA00022989"/>
    </source>
</evidence>
<evidence type="ECO:0000313" key="8">
    <source>
        <dbReference type="Proteomes" id="UP000190044"/>
    </source>
</evidence>
<name>A0A1T5BFL5_9SPHN</name>
<comment type="subcellular location">
    <subcellularLocation>
        <location evidence="1">Endomembrane system</location>
        <topology evidence="1">Multi-pass membrane protein</topology>
    </subcellularLocation>
</comment>
<evidence type="ECO:0000313" key="7">
    <source>
        <dbReference type="EMBL" id="SKB45603.1"/>
    </source>
</evidence>
<evidence type="ECO:0000259" key="6">
    <source>
        <dbReference type="Pfam" id="PF06803"/>
    </source>
</evidence>
<feature type="transmembrane region" description="Helical" evidence="5">
    <location>
        <begin position="50"/>
        <end position="72"/>
    </location>
</feature>
<organism evidence="7 8">
    <name type="scientific">Sphingopyxis flava</name>
    <dbReference type="NCBI Taxonomy" id="1507287"/>
    <lineage>
        <taxon>Bacteria</taxon>
        <taxon>Pseudomonadati</taxon>
        <taxon>Pseudomonadota</taxon>
        <taxon>Alphaproteobacteria</taxon>
        <taxon>Sphingomonadales</taxon>
        <taxon>Sphingomonadaceae</taxon>
        <taxon>Sphingopyxis</taxon>
    </lineage>
</organism>
<keyword evidence="2 5" id="KW-0812">Transmembrane</keyword>
<evidence type="ECO:0000256" key="5">
    <source>
        <dbReference type="SAM" id="Phobius"/>
    </source>
</evidence>
<dbReference type="EMBL" id="FUYP01000006">
    <property type="protein sequence ID" value="SKB45603.1"/>
    <property type="molecule type" value="Genomic_DNA"/>
</dbReference>
<keyword evidence="8" id="KW-1185">Reference proteome</keyword>
<dbReference type="InterPro" id="IPR010652">
    <property type="entry name" value="DUF1232"/>
</dbReference>
<protein>
    <recommendedName>
        <fullName evidence="6">DUF1232 domain-containing protein</fullName>
    </recommendedName>
</protein>
<proteinExistence type="predicted"/>
<gene>
    <name evidence="7" type="ORF">SAMN06295937_1006134</name>
</gene>
<keyword evidence="4 5" id="KW-0472">Membrane</keyword>
<dbReference type="Pfam" id="PF06803">
    <property type="entry name" value="DUF1232"/>
    <property type="match status" value="1"/>
</dbReference>
<dbReference type="Proteomes" id="UP000190044">
    <property type="component" value="Unassembled WGS sequence"/>
</dbReference>
<reference evidence="8" key="1">
    <citation type="submission" date="2017-02" db="EMBL/GenBank/DDBJ databases">
        <authorList>
            <person name="Varghese N."/>
            <person name="Submissions S."/>
        </authorList>
    </citation>
    <scope>NUCLEOTIDE SEQUENCE [LARGE SCALE GENOMIC DNA]</scope>
    <source>
        <strain evidence="8">R11H</strain>
    </source>
</reference>
<feature type="domain" description="DUF1232" evidence="6">
    <location>
        <begin position="26"/>
        <end position="61"/>
    </location>
</feature>
<evidence type="ECO:0000256" key="4">
    <source>
        <dbReference type="ARBA" id="ARBA00023136"/>
    </source>
</evidence>
<keyword evidence="3 5" id="KW-1133">Transmembrane helix</keyword>
<sequence length="125" mass="13169">MPIRCPASCITAIWLASHDPQMPIGAKLIAGVAAACALSPIDLIPDFIPALGYVGELVLVSLGSWLAIGFIASKLMAEFRGRAEALSPLPSSGAGAYRHRDRYHLDSGDERHFVGVLAEAGRLSS</sequence>
<dbReference type="GO" id="GO:0012505">
    <property type="term" value="C:endomembrane system"/>
    <property type="evidence" value="ECO:0007669"/>
    <property type="project" value="UniProtKB-SubCell"/>
</dbReference>
<dbReference type="AlphaFoldDB" id="A0A1T5BFL5"/>
<accession>A0A1T5BFL5</accession>
<evidence type="ECO:0000256" key="2">
    <source>
        <dbReference type="ARBA" id="ARBA00022692"/>
    </source>
</evidence>
<evidence type="ECO:0000256" key="1">
    <source>
        <dbReference type="ARBA" id="ARBA00004127"/>
    </source>
</evidence>